<accession>A0ABN1L425</accession>
<keyword evidence="5 6" id="KW-0472">Membrane</keyword>
<feature type="transmembrane region" description="Helical" evidence="6">
    <location>
        <begin position="175"/>
        <end position="199"/>
    </location>
</feature>
<organism evidence="7 8">
    <name type="scientific">Colwellia asteriadis</name>
    <dbReference type="NCBI Taxonomy" id="517723"/>
    <lineage>
        <taxon>Bacteria</taxon>
        <taxon>Pseudomonadati</taxon>
        <taxon>Pseudomonadota</taxon>
        <taxon>Gammaproteobacteria</taxon>
        <taxon>Alteromonadales</taxon>
        <taxon>Colwelliaceae</taxon>
        <taxon>Colwellia</taxon>
    </lineage>
</organism>
<comment type="subcellular location">
    <subcellularLocation>
        <location evidence="1">Membrane</location>
        <topology evidence="1">Multi-pass membrane protein</topology>
    </subcellularLocation>
</comment>
<gene>
    <name evidence="7" type="ORF">GCM10009111_07560</name>
</gene>
<feature type="transmembrane region" description="Helical" evidence="6">
    <location>
        <begin position="44"/>
        <end position="61"/>
    </location>
</feature>
<dbReference type="Proteomes" id="UP001500021">
    <property type="component" value="Unassembled WGS sequence"/>
</dbReference>
<evidence type="ECO:0000256" key="6">
    <source>
        <dbReference type="SAM" id="Phobius"/>
    </source>
</evidence>
<keyword evidence="3 6" id="KW-0812">Transmembrane</keyword>
<evidence type="ECO:0000313" key="7">
    <source>
        <dbReference type="EMBL" id="GAA0812936.1"/>
    </source>
</evidence>
<comment type="caution">
    <text evidence="7">The sequence shown here is derived from an EMBL/GenBank/DDBJ whole genome shotgun (WGS) entry which is preliminary data.</text>
</comment>
<feature type="transmembrane region" description="Helical" evidence="6">
    <location>
        <begin position="20"/>
        <end position="38"/>
    </location>
</feature>
<dbReference type="PANTHER" id="PTHR21716:SF16">
    <property type="entry name" value="BLL1467 PROTEIN"/>
    <property type="match status" value="1"/>
</dbReference>
<dbReference type="PANTHER" id="PTHR21716">
    <property type="entry name" value="TRANSMEMBRANE PROTEIN"/>
    <property type="match status" value="1"/>
</dbReference>
<evidence type="ECO:0000313" key="8">
    <source>
        <dbReference type="Proteomes" id="UP001500021"/>
    </source>
</evidence>
<name>A0ABN1L425_9GAMM</name>
<evidence type="ECO:0000256" key="2">
    <source>
        <dbReference type="ARBA" id="ARBA00009773"/>
    </source>
</evidence>
<dbReference type="Pfam" id="PF01594">
    <property type="entry name" value="AI-2E_transport"/>
    <property type="match status" value="1"/>
</dbReference>
<dbReference type="InterPro" id="IPR002549">
    <property type="entry name" value="AI-2E-like"/>
</dbReference>
<proteinExistence type="inferred from homology"/>
<keyword evidence="4 6" id="KW-1133">Transmembrane helix</keyword>
<evidence type="ECO:0000256" key="1">
    <source>
        <dbReference type="ARBA" id="ARBA00004141"/>
    </source>
</evidence>
<evidence type="ECO:0000256" key="3">
    <source>
        <dbReference type="ARBA" id="ARBA00022692"/>
    </source>
</evidence>
<evidence type="ECO:0000256" key="5">
    <source>
        <dbReference type="ARBA" id="ARBA00023136"/>
    </source>
</evidence>
<feature type="transmembrane region" description="Helical" evidence="6">
    <location>
        <begin position="300"/>
        <end position="322"/>
    </location>
</feature>
<comment type="similarity">
    <text evidence="2">Belongs to the autoinducer-2 exporter (AI-2E) (TC 2.A.86) family.</text>
</comment>
<feature type="transmembrane region" description="Helical" evidence="6">
    <location>
        <begin position="262"/>
        <end position="288"/>
    </location>
</feature>
<reference evidence="7 8" key="1">
    <citation type="journal article" date="2019" name="Int. J. Syst. Evol. Microbiol.">
        <title>The Global Catalogue of Microorganisms (GCM) 10K type strain sequencing project: providing services to taxonomists for standard genome sequencing and annotation.</title>
        <authorList>
            <consortium name="The Broad Institute Genomics Platform"/>
            <consortium name="The Broad Institute Genome Sequencing Center for Infectious Disease"/>
            <person name="Wu L."/>
            <person name="Ma J."/>
        </authorList>
    </citation>
    <scope>NUCLEOTIDE SEQUENCE [LARGE SCALE GENOMIC DNA]</scope>
    <source>
        <strain evidence="7 8">JCM 15608</strain>
    </source>
</reference>
<keyword evidence="8" id="KW-1185">Reference proteome</keyword>
<evidence type="ECO:0000256" key="4">
    <source>
        <dbReference type="ARBA" id="ARBA00022989"/>
    </source>
</evidence>
<protein>
    <submittedName>
        <fullName evidence="7">AI-2E family transporter</fullName>
    </submittedName>
</protein>
<sequence length="380" mass="42206">MSVTPPTSSKLEPFERKTSINSICIYTLTVLAIFYTAYLAQDLILLLLVAGLISLLLSPGVKALERLFIPRVLGSTLLLSCLLLPSAALIIQLEEPVTKWTKLLPELSVHVSETLEELNRAIDKKSTPDNIESQEVKKSWFSWFEDKPKVNSQPQKTDTIHTQLKASLFSLATDFMVLAPLALIQLLTTIILILFTLVYSPKLFRQYVKLFVTEKRQRNVFKFALNMQQKLSRYILTVSAINIGLSLAAIIIFTTMGLEDALLWGLIVGFVNFIPFVGPSFALAAIAIAGSVQWGVDIKVLLTLSGVLALNILESQLITPLVLAKNMRINPFIIIIWLLITGSLWGLTGLLIAVPLLVCIKLVLAQFKSTSKWVQFLATQ</sequence>
<dbReference type="EMBL" id="BAAAFA010000002">
    <property type="protein sequence ID" value="GAA0812936.1"/>
    <property type="molecule type" value="Genomic_DNA"/>
</dbReference>
<dbReference type="RefSeq" id="WP_343815174.1">
    <property type="nucleotide sequence ID" value="NZ_BAAAFA010000002.1"/>
</dbReference>
<feature type="transmembrane region" description="Helical" evidence="6">
    <location>
        <begin position="334"/>
        <end position="364"/>
    </location>
</feature>
<feature type="transmembrane region" description="Helical" evidence="6">
    <location>
        <begin position="234"/>
        <end position="256"/>
    </location>
</feature>
<feature type="transmembrane region" description="Helical" evidence="6">
    <location>
        <begin position="73"/>
        <end position="93"/>
    </location>
</feature>